<protein>
    <submittedName>
        <fullName evidence="2">NAD-dependent epimerase/dehydratase</fullName>
    </submittedName>
</protein>
<evidence type="ECO:0000259" key="1">
    <source>
        <dbReference type="Pfam" id="PF13460"/>
    </source>
</evidence>
<dbReference type="eggNOG" id="COG0702">
    <property type="taxonomic scope" value="Bacteria"/>
</dbReference>
<evidence type="ECO:0000313" key="2">
    <source>
        <dbReference type="EMBL" id="CCH88539.1"/>
    </source>
</evidence>
<accession>I4EYS6</accession>
<gene>
    <name evidence="2" type="ordered locus">MODMU_3114</name>
</gene>
<dbReference type="STRING" id="477641.MODMU_3114"/>
<proteinExistence type="predicted"/>
<dbReference type="InterPro" id="IPR016040">
    <property type="entry name" value="NAD(P)-bd_dom"/>
</dbReference>
<dbReference type="Pfam" id="PF13460">
    <property type="entry name" value="NAD_binding_10"/>
    <property type="match status" value="1"/>
</dbReference>
<dbReference type="AlphaFoldDB" id="I4EYS6"/>
<dbReference type="Gene3D" id="3.40.50.720">
    <property type="entry name" value="NAD(P)-binding Rossmann-like Domain"/>
    <property type="match status" value="1"/>
</dbReference>
<evidence type="ECO:0000313" key="3">
    <source>
        <dbReference type="Proteomes" id="UP000006461"/>
    </source>
</evidence>
<dbReference type="PATRIC" id="fig|477641.3.peg.2956"/>
<dbReference type="Proteomes" id="UP000006461">
    <property type="component" value="Chromosome"/>
</dbReference>
<dbReference type="HOGENOM" id="CLU_137280_0_0_11"/>
<dbReference type="KEGG" id="mmar:MODMU_3114"/>
<keyword evidence="3" id="KW-1185">Reference proteome</keyword>
<name>I4EYS6_MODI5</name>
<dbReference type="EMBL" id="FO203431">
    <property type="protein sequence ID" value="CCH88539.1"/>
    <property type="molecule type" value="Genomic_DNA"/>
</dbReference>
<organism evidence="2 3">
    <name type="scientific">Modestobacter italicus (strain DSM 44449 / CECT 9708 / BC 501)</name>
    <dbReference type="NCBI Taxonomy" id="2732864"/>
    <lineage>
        <taxon>Bacteria</taxon>
        <taxon>Bacillati</taxon>
        <taxon>Actinomycetota</taxon>
        <taxon>Actinomycetes</taxon>
        <taxon>Geodermatophilales</taxon>
        <taxon>Geodermatophilaceae</taxon>
        <taxon>Modestobacter</taxon>
    </lineage>
</organism>
<sequence>MRASGRAYTIVRPGWFDANDADQLNLVMLQGDRRWAGSPADGVVSRRQIAQVLITSLTSAAGDRKTLELVAEHGPAPINLDPLFAALQADPVDALDAVLDTDNMPPAAEPNRVRAELDAVRARRG</sequence>
<feature type="domain" description="NAD(P)-binding" evidence="1">
    <location>
        <begin position="2"/>
        <end position="59"/>
    </location>
</feature>
<reference evidence="2 3" key="1">
    <citation type="journal article" date="2012" name="J. Bacteriol.">
        <title>Genome Sequence of Radiation-Resistant Modestobacter marinus Strain BC501, a Representative Actinobacterium That Thrives on Calcareous Stone Surfaces.</title>
        <authorList>
            <person name="Normand P."/>
            <person name="Gury J."/>
            <person name="Pujic P."/>
            <person name="Chouaia B."/>
            <person name="Crotti E."/>
            <person name="Brusetti L."/>
            <person name="Daffonchio D."/>
            <person name="Vacherie B."/>
            <person name="Barbe V."/>
            <person name="Medigue C."/>
            <person name="Calteau A."/>
            <person name="Ghodhbane-Gtari F."/>
            <person name="Essoussi I."/>
            <person name="Nouioui I."/>
            <person name="Abbassi-Ghozzi I."/>
            <person name="Gtari M."/>
        </authorList>
    </citation>
    <scope>NUCLEOTIDE SEQUENCE [LARGE SCALE GENOMIC DNA]</scope>
    <source>
        <strain evidence="3">BC 501</strain>
    </source>
</reference>